<dbReference type="RefSeq" id="WP_275806499.1">
    <property type="nucleotide sequence ID" value="NZ_BAAANM010000005.1"/>
</dbReference>
<feature type="domain" description="Methyltransferase type 11" evidence="4">
    <location>
        <begin position="49"/>
        <end position="136"/>
    </location>
</feature>
<gene>
    <name evidence="5" type="ORF">P2L57_00790</name>
</gene>
<comment type="caution">
    <text evidence="5">The sequence shown here is derived from an EMBL/GenBank/DDBJ whole genome shotgun (WGS) entry which is preliminary data.</text>
</comment>
<dbReference type="Gene3D" id="3.40.50.150">
    <property type="entry name" value="Vaccinia Virus protein VP39"/>
    <property type="match status" value="1"/>
</dbReference>
<dbReference type="PANTHER" id="PTHR43464">
    <property type="entry name" value="METHYLTRANSFERASE"/>
    <property type="match status" value="1"/>
</dbReference>
<evidence type="ECO:0000313" key="6">
    <source>
        <dbReference type="Proteomes" id="UP001220022"/>
    </source>
</evidence>
<dbReference type="CDD" id="cd02440">
    <property type="entry name" value="AdoMet_MTases"/>
    <property type="match status" value="1"/>
</dbReference>
<keyword evidence="3" id="KW-0949">S-adenosyl-L-methionine</keyword>
<reference evidence="5 6" key="1">
    <citation type="submission" date="2023-03" db="EMBL/GenBank/DDBJ databases">
        <title>Draft genome sequence of type strain Streptomyces ferralitis JCM 14344.</title>
        <authorList>
            <person name="Klaysubun C."/>
            <person name="Duangmal K."/>
        </authorList>
    </citation>
    <scope>NUCLEOTIDE SEQUENCE [LARGE SCALE GENOMIC DNA]</scope>
    <source>
        <strain evidence="5 6">JCM 14344</strain>
    </source>
</reference>
<evidence type="ECO:0000259" key="4">
    <source>
        <dbReference type="Pfam" id="PF08241"/>
    </source>
</evidence>
<organism evidence="5 6">
    <name type="scientific">Streptantibioticus ferralitis</name>
    <dbReference type="NCBI Taxonomy" id="236510"/>
    <lineage>
        <taxon>Bacteria</taxon>
        <taxon>Bacillati</taxon>
        <taxon>Actinomycetota</taxon>
        <taxon>Actinomycetes</taxon>
        <taxon>Kitasatosporales</taxon>
        <taxon>Streptomycetaceae</taxon>
        <taxon>Streptantibioticus</taxon>
    </lineage>
</organism>
<protein>
    <submittedName>
        <fullName evidence="5">Class I SAM-dependent methyltransferase</fullName>
    </submittedName>
</protein>
<evidence type="ECO:0000313" key="5">
    <source>
        <dbReference type="EMBL" id="MDF2254311.1"/>
    </source>
</evidence>
<keyword evidence="2" id="KW-0808">Transferase</keyword>
<dbReference type="GO" id="GO:0032259">
    <property type="term" value="P:methylation"/>
    <property type="evidence" value="ECO:0007669"/>
    <property type="project" value="UniProtKB-KW"/>
</dbReference>
<dbReference type="PANTHER" id="PTHR43464:SF19">
    <property type="entry name" value="UBIQUINONE BIOSYNTHESIS O-METHYLTRANSFERASE, MITOCHONDRIAL"/>
    <property type="match status" value="1"/>
</dbReference>
<dbReference type="GO" id="GO:0008168">
    <property type="term" value="F:methyltransferase activity"/>
    <property type="evidence" value="ECO:0007669"/>
    <property type="project" value="UniProtKB-KW"/>
</dbReference>
<keyword evidence="6" id="KW-1185">Reference proteome</keyword>
<sequence>MSDYVGTTRATYDAIAAQYAHRWSAPSAWVNAELNRLVAALPSDARVADIGCGPGHHTLLLRNCGFRVVGFDLSRQMLTCGGVPGLVQTDMRALPLPAQVMDAVWCVAAMLHIPRPEVPDVLAEFSRVLRPGGLLSLSVVEGDGEGWEPVSYAQTYRRWYVFHRIEPLIQQLTLAGFDVLSYSRRSTHRNWLHLSAQRG</sequence>
<dbReference type="InterPro" id="IPR013216">
    <property type="entry name" value="Methyltransf_11"/>
</dbReference>
<proteinExistence type="predicted"/>
<evidence type="ECO:0000256" key="1">
    <source>
        <dbReference type="ARBA" id="ARBA00022603"/>
    </source>
</evidence>
<dbReference type="EMBL" id="JARHTQ010000001">
    <property type="protein sequence ID" value="MDF2254311.1"/>
    <property type="molecule type" value="Genomic_DNA"/>
</dbReference>
<evidence type="ECO:0000256" key="2">
    <source>
        <dbReference type="ARBA" id="ARBA00022679"/>
    </source>
</evidence>
<dbReference type="Proteomes" id="UP001220022">
    <property type="component" value="Unassembled WGS sequence"/>
</dbReference>
<dbReference type="Pfam" id="PF08241">
    <property type="entry name" value="Methyltransf_11"/>
    <property type="match status" value="1"/>
</dbReference>
<keyword evidence="1 5" id="KW-0489">Methyltransferase</keyword>
<dbReference type="InterPro" id="IPR029063">
    <property type="entry name" value="SAM-dependent_MTases_sf"/>
</dbReference>
<evidence type="ECO:0000256" key="3">
    <source>
        <dbReference type="ARBA" id="ARBA00022691"/>
    </source>
</evidence>
<name>A0ABT5YSJ6_9ACTN</name>
<dbReference type="SUPFAM" id="SSF53335">
    <property type="entry name" value="S-adenosyl-L-methionine-dependent methyltransferases"/>
    <property type="match status" value="1"/>
</dbReference>
<accession>A0ABT5YSJ6</accession>